<dbReference type="InterPro" id="IPR036529">
    <property type="entry name" value="KIX_dom_sf"/>
</dbReference>
<feature type="compositionally biased region" description="Acidic residues" evidence="3">
    <location>
        <begin position="50"/>
        <end position="75"/>
    </location>
</feature>
<reference evidence="6" key="1">
    <citation type="submission" date="2022-11" db="UniProtKB">
        <authorList>
            <consortium name="WormBaseParasite"/>
        </authorList>
    </citation>
    <scope>IDENTIFICATION</scope>
</reference>
<keyword evidence="5" id="KW-1185">Reference proteome</keyword>
<evidence type="ECO:0000256" key="3">
    <source>
        <dbReference type="SAM" id="MobiDB-lite"/>
    </source>
</evidence>
<evidence type="ECO:0000256" key="2">
    <source>
        <dbReference type="SAM" id="Coils"/>
    </source>
</evidence>
<dbReference type="Proteomes" id="UP000887561">
    <property type="component" value="Unplaced"/>
</dbReference>
<protein>
    <submittedName>
        <fullName evidence="6">KIX domain-containing protein</fullName>
    </submittedName>
</protein>
<feature type="compositionally biased region" description="Polar residues" evidence="3">
    <location>
        <begin position="187"/>
        <end position="218"/>
    </location>
</feature>
<evidence type="ECO:0000313" key="5">
    <source>
        <dbReference type="Proteomes" id="UP000887561"/>
    </source>
</evidence>
<feature type="compositionally biased region" description="Basic and acidic residues" evidence="3">
    <location>
        <begin position="20"/>
        <end position="32"/>
    </location>
</feature>
<feature type="compositionally biased region" description="Polar residues" evidence="3">
    <location>
        <begin position="250"/>
        <end position="263"/>
    </location>
</feature>
<feature type="coiled-coil region" evidence="2">
    <location>
        <begin position="337"/>
        <end position="371"/>
    </location>
</feature>
<organism evidence="5 6">
    <name type="scientific">Meloidogyne javanica</name>
    <name type="common">Root-knot nematode worm</name>
    <dbReference type="NCBI Taxonomy" id="6303"/>
    <lineage>
        <taxon>Eukaryota</taxon>
        <taxon>Metazoa</taxon>
        <taxon>Ecdysozoa</taxon>
        <taxon>Nematoda</taxon>
        <taxon>Chromadorea</taxon>
        <taxon>Rhabditida</taxon>
        <taxon>Tylenchina</taxon>
        <taxon>Tylenchomorpha</taxon>
        <taxon>Tylenchoidea</taxon>
        <taxon>Meloidogynidae</taxon>
        <taxon>Meloidogyninae</taxon>
        <taxon>Meloidogyne</taxon>
        <taxon>Meloidogyne incognita group</taxon>
    </lineage>
</organism>
<feature type="compositionally biased region" description="Polar residues" evidence="3">
    <location>
        <begin position="306"/>
        <end position="322"/>
    </location>
</feature>
<proteinExistence type="predicted"/>
<feature type="domain" description="KIX" evidence="4">
    <location>
        <begin position="459"/>
        <end position="547"/>
    </location>
</feature>
<dbReference type="WBParaSite" id="scaffold12283_cov254.g16180">
    <property type="protein sequence ID" value="scaffold12283_cov254.g16180"/>
    <property type="gene ID" value="scaffold12283_cov254.g16180"/>
</dbReference>
<feature type="compositionally biased region" description="Basic and acidic residues" evidence="3">
    <location>
        <begin position="239"/>
        <end position="248"/>
    </location>
</feature>
<sequence>MEEIVNKVVDQVCEKDEDNESKKKEDQGENKEAGGGGFEEVNGKQKEEEENKEVEEEGEIFEEEEEEKKEDEEKLEEVKDGQKEEEEQKEEREEDEEECEEIEIKREENVEDEKFVEEEKEEEEDVENNLEIEEEEEETMEQVKEDDYSSRKSSSGERQSFKIMEFIDFDEIKKEHQEEVEEIEQKASTNLNQNAPQVTTDTLTQSNGGIFNSSISQQRPKRNRARRLYTPSPPPRFGGESKRKRESDDSLASTSLQTSSNPKKISWAKEQPRQVHSANKPQKQQPDHPTPHPPLSSQSLSSQQQNIDSTTMSKPPSTFGYSNQQTQMQTVQQAQHVVVLLRQNEKLAKEVASLKRLNQEQQQQIQSLISANQLQQSGEISFYQPSVYAFMNLPSVEVKKEREDVGEIINRILPQNVERKKRTKEEEIESIKEELNILKSNPDSSKFLGQLRPAFFTPKEFGDWHSVVSGDLRKQFVLKIFQALCPEVTQKCIDDYNKAYPSRVDYIKKSVNFSFETENDLFINSKSKELYIGLIAEKIFTLREAISRFSTTNTTTASSGGSSDSNDERLHTSRDEIMYMFGVIVWMVIF</sequence>
<dbReference type="PROSITE" id="PS50952">
    <property type="entry name" value="KIX"/>
    <property type="match status" value="1"/>
</dbReference>
<keyword evidence="1" id="KW-0539">Nucleus</keyword>
<feature type="compositionally biased region" description="Low complexity" evidence="3">
    <location>
        <begin position="295"/>
        <end position="305"/>
    </location>
</feature>
<dbReference type="GO" id="GO:0003712">
    <property type="term" value="F:transcription coregulator activity"/>
    <property type="evidence" value="ECO:0007669"/>
    <property type="project" value="InterPro"/>
</dbReference>
<evidence type="ECO:0000259" key="4">
    <source>
        <dbReference type="PROSITE" id="PS50952"/>
    </source>
</evidence>
<dbReference type="SUPFAM" id="SSF47040">
    <property type="entry name" value="Kix domain of CBP (creb binding protein)"/>
    <property type="match status" value="1"/>
</dbReference>
<feature type="region of interest" description="Disordered" evidence="3">
    <location>
        <begin position="1"/>
        <end position="163"/>
    </location>
</feature>
<feature type="compositionally biased region" description="Acidic residues" evidence="3">
    <location>
        <begin position="109"/>
        <end position="140"/>
    </location>
</feature>
<keyword evidence="2" id="KW-0175">Coiled coil</keyword>
<feature type="compositionally biased region" description="Polar residues" evidence="3">
    <location>
        <begin position="274"/>
        <end position="284"/>
    </location>
</feature>
<dbReference type="AlphaFoldDB" id="A0A915LHG9"/>
<dbReference type="GO" id="GO:0006355">
    <property type="term" value="P:regulation of DNA-templated transcription"/>
    <property type="evidence" value="ECO:0007669"/>
    <property type="project" value="InterPro"/>
</dbReference>
<feature type="region of interest" description="Disordered" evidence="3">
    <location>
        <begin position="175"/>
        <end position="322"/>
    </location>
</feature>
<feature type="compositionally biased region" description="Acidic residues" evidence="3">
    <location>
        <begin position="83"/>
        <end position="101"/>
    </location>
</feature>
<accession>A0A915LHG9</accession>
<name>A0A915LHG9_MELJA</name>
<dbReference type="InterPro" id="IPR003101">
    <property type="entry name" value="KIX_dom"/>
</dbReference>
<evidence type="ECO:0000313" key="6">
    <source>
        <dbReference type="WBParaSite" id="scaffold12283_cov254.g16180"/>
    </source>
</evidence>
<evidence type="ECO:0000256" key="1">
    <source>
        <dbReference type="ARBA" id="ARBA00023242"/>
    </source>
</evidence>
<feature type="compositionally biased region" description="Basic and acidic residues" evidence="3">
    <location>
        <begin position="141"/>
        <end position="150"/>
    </location>
</feature>
<dbReference type="Gene3D" id="1.10.246.20">
    <property type="entry name" value="Coactivator CBP, KIX domain"/>
    <property type="match status" value="1"/>
</dbReference>